<dbReference type="GO" id="GO:0005829">
    <property type="term" value="C:cytosol"/>
    <property type="evidence" value="ECO:0007669"/>
    <property type="project" value="TreeGrafter"/>
</dbReference>
<dbReference type="PANTHER" id="PTHR10196:SF67">
    <property type="entry name" value="SEDOHEPTULOKINASE"/>
    <property type="match status" value="1"/>
</dbReference>
<keyword evidence="7" id="KW-1185">Reference proteome</keyword>
<evidence type="ECO:0000256" key="2">
    <source>
        <dbReference type="ARBA" id="ARBA00022679"/>
    </source>
</evidence>
<organism evidence="6 7">
    <name type="scientific">Hyaloperonospora brassicae</name>
    <name type="common">Brassica downy mildew</name>
    <name type="synonym">Peronospora brassicae</name>
    <dbReference type="NCBI Taxonomy" id="162125"/>
    <lineage>
        <taxon>Eukaryota</taxon>
        <taxon>Sar</taxon>
        <taxon>Stramenopiles</taxon>
        <taxon>Oomycota</taxon>
        <taxon>Peronosporomycetes</taxon>
        <taxon>Peronosporales</taxon>
        <taxon>Peronosporaceae</taxon>
        <taxon>Hyaloperonospora</taxon>
    </lineage>
</organism>
<feature type="domain" description="Carbohydrate kinase FGGY N-terminal" evidence="5">
    <location>
        <begin position="404"/>
        <end position="560"/>
    </location>
</feature>
<dbReference type="InterPro" id="IPR018484">
    <property type="entry name" value="FGGY_N"/>
</dbReference>
<evidence type="ECO:0000313" key="6">
    <source>
        <dbReference type="EMBL" id="CAI5710201.1"/>
    </source>
</evidence>
<evidence type="ECO:0000256" key="4">
    <source>
        <dbReference type="SAM" id="MobiDB-lite"/>
    </source>
</evidence>
<dbReference type="FunFam" id="3.30.420.40:FF:000111">
    <property type="entry name" value="Sedoheptulokinase"/>
    <property type="match status" value="1"/>
</dbReference>
<dbReference type="CDD" id="cd07777">
    <property type="entry name" value="ASKHA_NBD_FGGY_SHK"/>
    <property type="match status" value="1"/>
</dbReference>
<dbReference type="InterPro" id="IPR043129">
    <property type="entry name" value="ATPase_NBD"/>
</dbReference>
<dbReference type="Gene3D" id="3.30.420.40">
    <property type="match status" value="2"/>
</dbReference>
<evidence type="ECO:0000256" key="1">
    <source>
        <dbReference type="ARBA" id="ARBA00009156"/>
    </source>
</evidence>
<keyword evidence="3" id="KW-0418">Kinase</keyword>
<dbReference type="SUPFAM" id="SSF53067">
    <property type="entry name" value="Actin-like ATPase domain"/>
    <property type="match status" value="1"/>
</dbReference>
<comment type="similarity">
    <text evidence="1">Belongs to the FGGY kinase family.</text>
</comment>
<evidence type="ECO:0000259" key="5">
    <source>
        <dbReference type="Pfam" id="PF00370"/>
    </source>
</evidence>
<dbReference type="Pfam" id="PF00370">
    <property type="entry name" value="FGGY_N"/>
    <property type="match status" value="1"/>
</dbReference>
<protein>
    <recommendedName>
        <fullName evidence="5">Carbohydrate kinase FGGY N-terminal domain-containing protein</fullName>
    </recommendedName>
</protein>
<feature type="region of interest" description="Disordered" evidence="4">
    <location>
        <begin position="47"/>
        <end position="76"/>
    </location>
</feature>
<reference evidence="6" key="1">
    <citation type="submission" date="2022-12" db="EMBL/GenBank/DDBJ databases">
        <authorList>
            <person name="Webb A."/>
        </authorList>
    </citation>
    <scope>NUCLEOTIDE SEQUENCE</scope>
    <source>
        <strain evidence="6">Hp1</strain>
    </source>
</reference>
<dbReference type="GO" id="GO:0006071">
    <property type="term" value="P:glycerol metabolic process"/>
    <property type="evidence" value="ECO:0007669"/>
    <property type="project" value="TreeGrafter"/>
</dbReference>
<dbReference type="Proteomes" id="UP001162031">
    <property type="component" value="Unassembled WGS sequence"/>
</dbReference>
<keyword evidence="2" id="KW-0808">Transferase</keyword>
<comment type="caution">
    <text evidence="6">The sequence shown here is derived from an EMBL/GenBank/DDBJ whole genome shotgun (WGS) entry which is preliminary data.</text>
</comment>
<dbReference type="PANTHER" id="PTHR10196">
    <property type="entry name" value="SUGAR KINASE"/>
    <property type="match status" value="1"/>
</dbReference>
<gene>
    <name evidence="6" type="ORF">HBR001_LOCUS423</name>
</gene>
<evidence type="ECO:0000313" key="7">
    <source>
        <dbReference type="Proteomes" id="UP001162031"/>
    </source>
</evidence>
<evidence type="ECO:0000256" key="3">
    <source>
        <dbReference type="ARBA" id="ARBA00022777"/>
    </source>
</evidence>
<dbReference type="AlphaFoldDB" id="A0AAV0T1S9"/>
<dbReference type="EMBL" id="CANTFL010000056">
    <property type="protein sequence ID" value="CAI5710201.1"/>
    <property type="molecule type" value="Genomic_DNA"/>
</dbReference>
<feature type="region of interest" description="Disordered" evidence="4">
    <location>
        <begin position="1"/>
        <end position="31"/>
    </location>
</feature>
<sequence length="837" mass="90306">MATAPAASSSARARVSSPTASCPCARAPANAPLPAATTATAAFGVTSSSLLRQESKPGNTEDDETKTGRRRPQQQRCNYSVKKKRELIALAQVAGVREVCRMEGIPRRTLRHWLDDAEKIYSFEGPESRKSIGRSGRRELLPFGRELSAFLMDGRHDGRELTSSHMIGYIREHHQPWLDKYLADKKSPESGQAALTRLCQRFVERHGFTQTSTTIRGRDAGVETETANLGVEFRVKTETEVDEDCKDTESVAPKVACDETGEGGSDDDVDDSPLLCGLDIGTTAVKCVLVKIADGGQAVGVVALSNVLLSDVVHESTKVDKEARAEQPGVQKVDQVLLAVQRAVMLLPAMARRRVASVGICGQMHGIVWWCSRSVHEAAKRVLANDDNKPQHEGNASYDCAWSELITWQDQRCTPSFLDSCRDKIAQTTTAGGASASSPIAAGYGLATFAHTLEHSPRTLVGMDACGTIHDFVAFVLCGHTLPSEVCMDTTDAYSWGGFDLHTHIWDSRVLRALQVPSSMLPAVKKPGTCVGRTSLGLSSFGLPDNKPVFVPMGDHPCSVLAALAHRQSALCGKVNLTLVNIGTSAQVAIVLTGADIAKMSLCSDDKSTSTGGRKSSSFEVRPFLLEDRYVGVAASLSGGNTFAWLVRQWQQWAREMGLASVCSDNTVAQASQSDAEIYARLIELGFQRKDTELTFVPTLNGERANPMATGSILNLQMNNWSMGDISAALARGLVDNLFAMIPKELQSLVSAQPMLGTGNALVRNELLQHFLQRHLAEPSHLQLQTATDAAVGAALAPVLVSESSVMLDALRDLEMNRVEVVFTQSTTPHRGDPTNS</sequence>
<accession>A0AAV0T1S9</accession>
<dbReference type="GO" id="GO:0050277">
    <property type="term" value="F:sedoheptulokinase activity"/>
    <property type="evidence" value="ECO:0007669"/>
    <property type="project" value="TreeGrafter"/>
</dbReference>
<proteinExistence type="inferred from homology"/>
<name>A0AAV0T1S9_HYABA</name>